<evidence type="ECO:0000313" key="2">
    <source>
        <dbReference type="Proteomes" id="UP000095552"/>
    </source>
</evidence>
<sequence>MRPLTKFYFLLVFFGLLQTDLFAQSVRTIKGVIREKESGQVIPFATIKLKGVNQGTIADEMGEFSLNVGEQESESTLIVRCLGYQALEIDVSSLSSEENNQIELAREAIDLGAVLVSDDNKLKPKDLLKEVISRIPINYRTESFTYDAYYRERVTENGLDIRFVDAAVTFTQKGYSGKPSKSKAGYWSIVPLGNSAEGIMMGSVDDFYEEVYANNRFHDHFGHIPTTDNTVLIHESRRNIDQSKHGVLANSEGGPLSTLDKDLILDLDLFLRKSHFGKYIYDLLEVPNEEGDWDYLINFRPKRPALSVAKVASMRTSNKRIMRSDILSGSIRIDKESLAVKSISLGVENDFRRHICSFKSQALKHFGYQVNIVYKENDGKWQVDKVSRKHEFIFIDEELNTTTPYSSIAEITVTEPISEISNVPLSKSFVNVWTNVLFDYNQHYNASFWEGYEKKYPVAKISDPIRSNLSMETSLESQFQLAAGTKN</sequence>
<evidence type="ECO:0008006" key="3">
    <source>
        <dbReference type="Google" id="ProtNLM"/>
    </source>
</evidence>
<evidence type="ECO:0000313" key="1">
    <source>
        <dbReference type="EMBL" id="OEK05870.1"/>
    </source>
</evidence>
<dbReference type="AlphaFoldDB" id="A0A1E5T3C0"/>
<dbReference type="RefSeq" id="WP_069834788.1">
    <property type="nucleotide sequence ID" value="NZ_MDGQ01000004.1"/>
</dbReference>
<dbReference type="Pfam" id="PF13715">
    <property type="entry name" value="CarbopepD_reg_2"/>
    <property type="match status" value="1"/>
</dbReference>
<dbReference type="SUPFAM" id="SSF49464">
    <property type="entry name" value="Carboxypeptidase regulatory domain-like"/>
    <property type="match status" value="1"/>
</dbReference>
<comment type="caution">
    <text evidence="1">The sequence shown here is derived from an EMBL/GenBank/DDBJ whole genome shotgun (WGS) entry which is preliminary data.</text>
</comment>
<reference evidence="1 2" key="1">
    <citation type="submission" date="2016-08" db="EMBL/GenBank/DDBJ databases">
        <title>Draft genome of Fabibacter sp. strain SK-8.</title>
        <authorList>
            <person name="Wong S.-K."/>
            <person name="Hamasaki K."/>
            <person name="Yoshizawa S."/>
        </authorList>
    </citation>
    <scope>NUCLEOTIDE SEQUENCE [LARGE SCALE GENOMIC DNA]</scope>
    <source>
        <strain evidence="1 2">SK-8</strain>
    </source>
</reference>
<dbReference type="Gene3D" id="2.60.40.1120">
    <property type="entry name" value="Carboxypeptidase-like, regulatory domain"/>
    <property type="match status" value="1"/>
</dbReference>
<dbReference type="STRING" id="1563681.BFP71_07060"/>
<proteinExistence type="predicted"/>
<dbReference type="OrthoDB" id="1489599at2"/>
<name>A0A1E5T3C0_9BACT</name>
<dbReference type="Proteomes" id="UP000095552">
    <property type="component" value="Unassembled WGS sequence"/>
</dbReference>
<dbReference type="EMBL" id="MDGQ01000004">
    <property type="protein sequence ID" value="OEK05870.1"/>
    <property type="molecule type" value="Genomic_DNA"/>
</dbReference>
<accession>A0A1E5T3C0</accession>
<gene>
    <name evidence="1" type="ORF">BFP71_07060</name>
</gene>
<organism evidence="1 2">
    <name type="scientific">Roseivirga misakiensis</name>
    <dbReference type="NCBI Taxonomy" id="1563681"/>
    <lineage>
        <taxon>Bacteria</taxon>
        <taxon>Pseudomonadati</taxon>
        <taxon>Bacteroidota</taxon>
        <taxon>Cytophagia</taxon>
        <taxon>Cytophagales</taxon>
        <taxon>Roseivirgaceae</taxon>
        <taxon>Roseivirga</taxon>
    </lineage>
</organism>
<keyword evidence="2" id="KW-1185">Reference proteome</keyword>
<dbReference type="InterPro" id="IPR008969">
    <property type="entry name" value="CarboxyPept-like_regulatory"/>
</dbReference>
<protein>
    <recommendedName>
        <fullName evidence="3">Carboxypeptidase-like regulatory domain-containing protein</fullName>
    </recommendedName>
</protein>